<dbReference type="Proteomes" id="UP000306918">
    <property type="component" value="Unassembled WGS sequence"/>
</dbReference>
<reference evidence="2 3" key="1">
    <citation type="submission" date="2019-04" db="EMBL/GenBank/DDBJ databases">
        <title>Niastella caeni sp. nov., isolated from activated sludge.</title>
        <authorList>
            <person name="Sheng M."/>
        </authorList>
    </citation>
    <scope>NUCLEOTIDE SEQUENCE [LARGE SCALE GENOMIC DNA]</scope>
    <source>
        <strain evidence="2 3">HX-2-15</strain>
    </source>
</reference>
<sequence length="213" mass="24389">MYQTRPLIKLCCLVWMLGVLIGCDQNSTSGNNTVTITPTVTPNKPTEKEIQPGLDKSPMDMSYYPVDYPKLKMAGNVSEPLIARVIYSRPQKNNRTVFGDLVKYGSVWRLGANEASEIEFFKDVTINNKKVLKGRYVIYCIPQENTWTLVLNNDLYTWGLKIDSSKDEYKFDIPVAKTRFPYELFTMEFEKAGKGMQLNMEWDSAKASLPISW</sequence>
<dbReference type="InterPro" id="IPR021314">
    <property type="entry name" value="DUF2911"/>
</dbReference>
<dbReference type="PROSITE" id="PS51257">
    <property type="entry name" value="PROKAR_LIPOPROTEIN"/>
    <property type="match status" value="1"/>
</dbReference>
<gene>
    <name evidence="2" type="ORF">FAM09_06275</name>
</gene>
<accession>A0A4S8I1V4</accession>
<keyword evidence="1" id="KW-0732">Signal</keyword>
<evidence type="ECO:0000313" key="3">
    <source>
        <dbReference type="Proteomes" id="UP000306918"/>
    </source>
</evidence>
<dbReference type="Pfam" id="PF11138">
    <property type="entry name" value="DUF2911"/>
    <property type="match status" value="1"/>
</dbReference>
<dbReference type="AlphaFoldDB" id="A0A4S8I1V4"/>
<name>A0A4S8I1V4_9BACT</name>
<protein>
    <submittedName>
        <fullName evidence="2">DUF2911 domain-containing protein</fullName>
    </submittedName>
</protein>
<feature type="chain" id="PRO_5020863295" evidence="1">
    <location>
        <begin position="22"/>
        <end position="213"/>
    </location>
</feature>
<dbReference type="RefSeq" id="WP_136576189.1">
    <property type="nucleotide sequence ID" value="NZ_STFF01000001.1"/>
</dbReference>
<evidence type="ECO:0000313" key="2">
    <source>
        <dbReference type="EMBL" id="THU41701.1"/>
    </source>
</evidence>
<dbReference type="OrthoDB" id="9808374at2"/>
<feature type="signal peptide" evidence="1">
    <location>
        <begin position="1"/>
        <end position="21"/>
    </location>
</feature>
<proteinExistence type="predicted"/>
<keyword evidence="3" id="KW-1185">Reference proteome</keyword>
<evidence type="ECO:0000256" key="1">
    <source>
        <dbReference type="SAM" id="SignalP"/>
    </source>
</evidence>
<comment type="caution">
    <text evidence="2">The sequence shown here is derived from an EMBL/GenBank/DDBJ whole genome shotgun (WGS) entry which is preliminary data.</text>
</comment>
<dbReference type="EMBL" id="STFF01000001">
    <property type="protein sequence ID" value="THU41701.1"/>
    <property type="molecule type" value="Genomic_DNA"/>
</dbReference>
<organism evidence="2 3">
    <name type="scientific">Niastella caeni</name>
    <dbReference type="NCBI Taxonomy" id="2569763"/>
    <lineage>
        <taxon>Bacteria</taxon>
        <taxon>Pseudomonadati</taxon>
        <taxon>Bacteroidota</taxon>
        <taxon>Chitinophagia</taxon>
        <taxon>Chitinophagales</taxon>
        <taxon>Chitinophagaceae</taxon>
        <taxon>Niastella</taxon>
    </lineage>
</organism>